<dbReference type="CDD" id="cd07377">
    <property type="entry name" value="WHTH_GntR"/>
    <property type="match status" value="1"/>
</dbReference>
<dbReference type="SUPFAM" id="SSF46785">
    <property type="entry name" value="Winged helix' DNA-binding domain"/>
    <property type="match status" value="1"/>
</dbReference>
<evidence type="ECO:0000256" key="1">
    <source>
        <dbReference type="ARBA" id="ARBA00023015"/>
    </source>
</evidence>
<organism evidence="5 6">
    <name type="scientific">Teichococcus oryzae</name>
    <dbReference type="NCBI Taxonomy" id="1608942"/>
    <lineage>
        <taxon>Bacteria</taxon>
        <taxon>Pseudomonadati</taxon>
        <taxon>Pseudomonadota</taxon>
        <taxon>Alphaproteobacteria</taxon>
        <taxon>Acetobacterales</taxon>
        <taxon>Roseomonadaceae</taxon>
        <taxon>Roseomonas</taxon>
    </lineage>
</organism>
<dbReference type="RefSeq" id="WP_149813431.1">
    <property type="nucleotide sequence ID" value="NZ_VUKA01000012.1"/>
</dbReference>
<dbReference type="GO" id="GO:0003677">
    <property type="term" value="F:DNA binding"/>
    <property type="evidence" value="ECO:0007669"/>
    <property type="project" value="UniProtKB-KW"/>
</dbReference>
<dbReference type="Gene3D" id="3.40.1410.10">
    <property type="entry name" value="Chorismate lyase-like"/>
    <property type="match status" value="1"/>
</dbReference>
<evidence type="ECO:0000256" key="3">
    <source>
        <dbReference type="ARBA" id="ARBA00023163"/>
    </source>
</evidence>
<proteinExistence type="predicted"/>
<evidence type="ECO:0000259" key="4">
    <source>
        <dbReference type="PROSITE" id="PS50949"/>
    </source>
</evidence>
<dbReference type="InterPro" id="IPR050679">
    <property type="entry name" value="Bact_HTH_transcr_reg"/>
</dbReference>
<keyword evidence="2" id="KW-0238">DNA-binding</keyword>
<keyword evidence="3" id="KW-0804">Transcription</keyword>
<dbReference type="InterPro" id="IPR036390">
    <property type="entry name" value="WH_DNA-bd_sf"/>
</dbReference>
<dbReference type="SUPFAM" id="SSF64288">
    <property type="entry name" value="Chorismate lyase-like"/>
    <property type="match status" value="1"/>
</dbReference>
<dbReference type="PANTHER" id="PTHR44846:SF17">
    <property type="entry name" value="GNTR-FAMILY TRANSCRIPTIONAL REGULATOR"/>
    <property type="match status" value="1"/>
</dbReference>
<dbReference type="Pfam" id="PF00392">
    <property type="entry name" value="GntR"/>
    <property type="match status" value="1"/>
</dbReference>
<dbReference type="InterPro" id="IPR011663">
    <property type="entry name" value="UTRA"/>
</dbReference>
<protein>
    <submittedName>
        <fullName evidence="5">GntR family transcriptional regulator</fullName>
    </submittedName>
</protein>
<comment type="caution">
    <text evidence="5">The sequence shown here is derived from an EMBL/GenBank/DDBJ whole genome shotgun (WGS) entry which is preliminary data.</text>
</comment>
<sequence length="262" mass="28151">MSLAASAPPRYAALAQELADEIARGMHPPGTRLPTEVELSAARGVSRATVRSALLRLEELGLVSRRRRSGTHVTAAVPRRPGTYAQSLTGIDDLLQYAAETERRILQVSPVVADDALAPRLSVRPGSRWVHVSSVRVPPAGTRLPLCWTDSYADAGAAPRDLGQRLSDGSFRGLIATLLAESTGRPIDEVTQEIRAAGIPEGLVARTLLAEPGDHALEITRRYVDPAGQPLAVTISLHPAERFSYATRLRRLPLAGDASSRR</sequence>
<keyword evidence="6" id="KW-1185">Reference proteome</keyword>
<feature type="domain" description="HTH gntR-type" evidence="4">
    <location>
        <begin position="8"/>
        <end position="76"/>
    </location>
</feature>
<gene>
    <name evidence="5" type="ORF">F0Q34_16915</name>
</gene>
<dbReference type="EMBL" id="VUKA01000012">
    <property type="protein sequence ID" value="KAA2212000.1"/>
    <property type="molecule type" value="Genomic_DNA"/>
</dbReference>
<dbReference type="Pfam" id="PF07702">
    <property type="entry name" value="UTRA"/>
    <property type="match status" value="1"/>
</dbReference>
<dbReference type="InterPro" id="IPR028978">
    <property type="entry name" value="Chorismate_lyase_/UTRA_dom_sf"/>
</dbReference>
<dbReference type="InterPro" id="IPR000524">
    <property type="entry name" value="Tscrpt_reg_HTH_GntR"/>
</dbReference>
<dbReference type="OrthoDB" id="7339934at2"/>
<dbReference type="GO" id="GO:0003700">
    <property type="term" value="F:DNA-binding transcription factor activity"/>
    <property type="evidence" value="ECO:0007669"/>
    <property type="project" value="InterPro"/>
</dbReference>
<dbReference type="Gene3D" id="1.10.10.10">
    <property type="entry name" value="Winged helix-like DNA-binding domain superfamily/Winged helix DNA-binding domain"/>
    <property type="match status" value="1"/>
</dbReference>
<evidence type="ECO:0000256" key="2">
    <source>
        <dbReference type="ARBA" id="ARBA00023125"/>
    </source>
</evidence>
<dbReference type="PRINTS" id="PR00035">
    <property type="entry name" value="HTHGNTR"/>
</dbReference>
<dbReference type="GO" id="GO:0045892">
    <property type="term" value="P:negative regulation of DNA-templated transcription"/>
    <property type="evidence" value="ECO:0007669"/>
    <property type="project" value="TreeGrafter"/>
</dbReference>
<dbReference type="SMART" id="SM00866">
    <property type="entry name" value="UTRA"/>
    <property type="match status" value="1"/>
</dbReference>
<dbReference type="Proteomes" id="UP000322110">
    <property type="component" value="Unassembled WGS sequence"/>
</dbReference>
<dbReference type="InterPro" id="IPR036388">
    <property type="entry name" value="WH-like_DNA-bd_sf"/>
</dbReference>
<dbReference type="PROSITE" id="PS50949">
    <property type="entry name" value="HTH_GNTR"/>
    <property type="match status" value="1"/>
</dbReference>
<dbReference type="SMART" id="SM00345">
    <property type="entry name" value="HTH_GNTR"/>
    <property type="match status" value="1"/>
</dbReference>
<dbReference type="PANTHER" id="PTHR44846">
    <property type="entry name" value="MANNOSYL-D-GLYCERATE TRANSPORT/METABOLISM SYSTEM REPRESSOR MNGR-RELATED"/>
    <property type="match status" value="1"/>
</dbReference>
<name>A0A5B2TDX3_9PROT</name>
<dbReference type="AlphaFoldDB" id="A0A5B2TDX3"/>
<keyword evidence="1" id="KW-0805">Transcription regulation</keyword>
<evidence type="ECO:0000313" key="6">
    <source>
        <dbReference type="Proteomes" id="UP000322110"/>
    </source>
</evidence>
<reference evidence="5 6" key="1">
    <citation type="journal article" date="2015" name="Int. J. Syst. Evol. Microbiol.">
        <title>Roseomonas oryzae sp. nov., isolated from paddy rhizosphere soil.</title>
        <authorList>
            <person name="Ramaprasad E.V."/>
            <person name="Sasikala Ch."/>
            <person name="Ramana Ch.V."/>
        </authorList>
    </citation>
    <scope>NUCLEOTIDE SEQUENCE [LARGE SCALE GENOMIC DNA]</scope>
    <source>
        <strain evidence="5 6">KCTC 42542</strain>
    </source>
</reference>
<accession>A0A5B2TDX3</accession>
<evidence type="ECO:0000313" key="5">
    <source>
        <dbReference type="EMBL" id="KAA2212000.1"/>
    </source>
</evidence>